<evidence type="ECO:0000256" key="1">
    <source>
        <dbReference type="SAM" id="SignalP"/>
    </source>
</evidence>
<evidence type="ECO:0000259" key="2">
    <source>
        <dbReference type="Pfam" id="PF03983"/>
    </source>
</evidence>
<dbReference type="AlphaFoldDB" id="A0A517NVN3"/>
<dbReference type="GO" id="GO:0030674">
    <property type="term" value="F:protein-macromolecule adaptor activity"/>
    <property type="evidence" value="ECO:0007669"/>
    <property type="project" value="InterPro"/>
</dbReference>
<dbReference type="Gene3D" id="2.30.30.700">
    <property type="entry name" value="SLA1 homology domain 1"/>
    <property type="match status" value="1"/>
</dbReference>
<name>A0A517NVN3_9BACT</name>
<dbReference type="GO" id="GO:0008092">
    <property type="term" value="F:cytoskeletal protein binding"/>
    <property type="evidence" value="ECO:0007669"/>
    <property type="project" value="InterPro"/>
</dbReference>
<accession>A0A517NVN3</accession>
<sequence precursor="true">MNIRAALSCAIMVALCLAWLPTAQSTAAEPMRIWVDSSGRYSIEASLVRRDGQVVILRRKDGGESTMPIDRISKRDQDYLANYNDRRDALVSVPKATLTDTPDYQPLPRLDLPRSLTIASENSELQMGVVTETTASFDPPAPQTPDPSPDAPAFPLAEFSLDGVNTYDRCSQLVNVGTDRSPAIGMSITVGFVLSGSHSINRVVKFDLQSRTSSVIHQSEEALTLLDHHIRSKRSLVLVGHSPAGKGGRLAIATGWRADELEINYQRKLPTESQATQGIIGSQAHLRWARWIDEEHVIAIVDRSLMGWNLVSGDMTFRIDGIDPGSVPDLSGGRRQLAVPVAGGVLLVDSVEGKVLGRIASEPKIVPSVSFSSQSHALAVTSQRRMVVWDLASAAKAVQIDSKRSLGSGSATWIDSDLVMTSSGILYSLQRQSALWRYHLNGTRILSADGRLALFRKRPESALAIVDMPHDGAVEAMEWIDSHVSDSINSNWQLPGRSVWGSGSWSDRDVRIGTQSLRSLK</sequence>
<dbReference type="InterPro" id="IPR007131">
    <property type="entry name" value="SHD1"/>
</dbReference>
<dbReference type="GO" id="GO:0043130">
    <property type="term" value="F:ubiquitin binding"/>
    <property type="evidence" value="ECO:0007669"/>
    <property type="project" value="InterPro"/>
</dbReference>
<feature type="signal peptide" evidence="1">
    <location>
        <begin position="1"/>
        <end position="27"/>
    </location>
</feature>
<proteinExistence type="predicted"/>
<evidence type="ECO:0000313" key="3">
    <source>
        <dbReference type="EMBL" id="QDT11187.1"/>
    </source>
</evidence>
<dbReference type="Proteomes" id="UP000319817">
    <property type="component" value="Chromosome"/>
</dbReference>
<dbReference type="SUPFAM" id="SSF50998">
    <property type="entry name" value="Quinoprotein alcohol dehydrogenase-like"/>
    <property type="match status" value="1"/>
</dbReference>
<gene>
    <name evidence="3" type="ORF">K239x_31810</name>
</gene>
<reference evidence="3 4" key="1">
    <citation type="submission" date="2019-02" db="EMBL/GenBank/DDBJ databases">
        <title>Deep-cultivation of Planctomycetes and their phenomic and genomic characterization uncovers novel biology.</title>
        <authorList>
            <person name="Wiegand S."/>
            <person name="Jogler M."/>
            <person name="Boedeker C."/>
            <person name="Pinto D."/>
            <person name="Vollmers J."/>
            <person name="Rivas-Marin E."/>
            <person name="Kohn T."/>
            <person name="Peeters S.H."/>
            <person name="Heuer A."/>
            <person name="Rast P."/>
            <person name="Oberbeckmann S."/>
            <person name="Bunk B."/>
            <person name="Jeske O."/>
            <person name="Meyerdierks A."/>
            <person name="Storesund J.E."/>
            <person name="Kallscheuer N."/>
            <person name="Luecker S."/>
            <person name="Lage O.M."/>
            <person name="Pohl T."/>
            <person name="Merkel B.J."/>
            <person name="Hornburger P."/>
            <person name="Mueller R.-W."/>
            <person name="Bruemmer F."/>
            <person name="Labrenz M."/>
            <person name="Spormann A.M."/>
            <person name="Op den Camp H."/>
            <person name="Overmann J."/>
            <person name="Amann R."/>
            <person name="Jetten M.S.M."/>
            <person name="Mascher T."/>
            <person name="Medema M.H."/>
            <person name="Devos D.P."/>
            <person name="Kaster A.-K."/>
            <person name="Ovreas L."/>
            <person name="Rohde M."/>
            <person name="Galperin M.Y."/>
            <person name="Jogler C."/>
        </authorList>
    </citation>
    <scope>NUCLEOTIDE SEQUENCE [LARGE SCALE GENOMIC DNA]</scope>
    <source>
        <strain evidence="3 4">K23_9</strain>
    </source>
</reference>
<dbReference type="RefSeq" id="WP_145419033.1">
    <property type="nucleotide sequence ID" value="NZ_CP036526.1"/>
</dbReference>
<organism evidence="3 4">
    <name type="scientific">Stieleria marina</name>
    <dbReference type="NCBI Taxonomy" id="1930275"/>
    <lineage>
        <taxon>Bacteria</taxon>
        <taxon>Pseudomonadati</taxon>
        <taxon>Planctomycetota</taxon>
        <taxon>Planctomycetia</taxon>
        <taxon>Pirellulales</taxon>
        <taxon>Pirellulaceae</taxon>
        <taxon>Stieleria</taxon>
    </lineage>
</organism>
<dbReference type="Pfam" id="PF03983">
    <property type="entry name" value="SHD1"/>
    <property type="match status" value="1"/>
</dbReference>
<feature type="chain" id="PRO_5022231163" description="SLA1 homology domain-containing protein" evidence="1">
    <location>
        <begin position="28"/>
        <end position="521"/>
    </location>
</feature>
<feature type="domain" description="SLA1 homology" evidence="2">
    <location>
        <begin position="27"/>
        <end position="83"/>
    </location>
</feature>
<protein>
    <recommendedName>
        <fullName evidence="2">SLA1 homology domain-containing protein</fullName>
    </recommendedName>
</protein>
<dbReference type="EMBL" id="CP036526">
    <property type="protein sequence ID" value="QDT11187.1"/>
    <property type="molecule type" value="Genomic_DNA"/>
</dbReference>
<dbReference type="OrthoDB" id="291762at2"/>
<keyword evidence="4" id="KW-1185">Reference proteome</keyword>
<keyword evidence="1" id="KW-0732">Signal</keyword>
<evidence type="ECO:0000313" key="4">
    <source>
        <dbReference type="Proteomes" id="UP000319817"/>
    </source>
</evidence>
<dbReference type="InterPro" id="IPR011047">
    <property type="entry name" value="Quinoprotein_ADH-like_sf"/>
</dbReference>
<dbReference type="GO" id="GO:0042802">
    <property type="term" value="F:identical protein binding"/>
    <property type="evidence" value="ECO:0007669"/>
    <property type="project" value="InterPro"/>
</dbReference>